<dbReference type="Proteomes" id="UP001519667">
    <property type="component" value="Unassembled WGS sequence"/>
</dbReference>
<evidence type="ECO:0000313" key="10">
    <source>
        <dbReference type="Proteomes" id="UP001519667"/>
    </source>
</evidence>
<evidence type="ECO:0000256" key="7">
    <source>
        <dbReference type="RuleBase" id="RU004473"/>
    </source>
</evidence>
<dbReference type="PANTHER" id="PTHR43000">
    <property type="entry name" value="DTDP-D-GLUCOSE 4,6-DEHYDRATASE-RELATED"/>
    <property type="match status" value="1"/>
</dbReference>
<evidence type="ECO:0000256" key="6">
    <source>
        <dbReference type="ARBA" id="ARBA00023239"/>
    </source>
</evidence>
<organism evidence="9 10">
    <name type="scientific">Metapseudomonas boanensis</name>
    <dbReference type="NCBI Taxonomy" id="2822138"/>
    <lineage>
        <taxon>Bacteria</taxon>
        <taxon>Pseudomonadati</taxon>
        <taxon>Pseudomonadota</taxon>
        <taxon>Gammaproteobacteria</taxon>
        <taxon>Pseudomonadales</taxon>
        <taxon>Pseudomonadaceae</taxon>
        <taxon>Metapseudomonas</taxon>
    </lineage>
</organism>
<evidence type="ECO:0000313" key="9">
    <source>
        <dbReference type="EMBL" id="MBT8765807.1"/>
    </source>
</evidence>
<feature type="domain" description="NAD(P)-binding" evidence="8">
    <location>
        <begin position="4"/>
        <end position="326"/>
    </location>
</feature>
<comment type="caution">
    <text evidence="9">The sequence shown here is derived from an EMBL/GenBank/DDBJ whole genome shotgun (WGS) entry which is preliminary data.</text>
</comment>
<reference evidence="9 10" key="1">
    <citation type="submission" date="2021-04" db="EMBL/GenBank/DDBJ databases">
        <title>Pseudomonas boanensis sp. nov., a bacterium isolated from river water used for household purposes in Boane District, Mozambique.</title>
        <authorList>
            <person name="Nicklasson M."/>
            <person name="Martin-Rodriguez A.J."/>
            <person name="Thorell K."/>
            <person name="Neves L."/>
            <person name="Mussagy A."/>
            <person name="Rydberg H.A."/>
            <person name="Hernroth B."/>
            <person name="Svensson-Stadler L."/>
            <person name="Sjoling A."/>
        </authorList>
    </citation>
    <scope>NUCLEOTIDE SEQUENCE [LARGE SCALE GENOMIC DNA]</scope>
    <source>
        <strain evidence="9 10">DB1</strain>
    </source>
</reference>
<dbReference type="Gene3D" id="3.90.25.10">
    <property type="entry name" value="UDP-galactose 4-epimerase, domain 1"/>
    <property type="match status" value="1"/>
</dbReference>
<dbReference type="Pfam" id="PF16363">
    <property type="entry name" value="GDP_Man_Dehyd"/>
    <property type="match status" value="1"/>
</dbReference>
<keyword evidence="10" id="KW-1185">Reference proteome</keyword>
<dbReference type="PROSITE" id="PS00061">
    <property type="entry name" value="ADH_SHORT"/>
    <property type="match status" value="1"/>
</dbReference>
<evidence type="ECO:0000256" key="2">
    <source>
        <dbReference type="ARBA" id="ARBA00001911"/>
    </source>
</evidence>
<dbReference type="EMBL" id="JAGTIS010000002">
    <property type="protein sequence ID" value="MBT8765807.1"/>
    <property type="molecule type" value="Genomic_DNA"/>
</dbReference>
<evidence type="ECO:0000256" key="1">
    <source>
        <dbReference type="ARBA" id="ARBA00001539"/>
    </source>
</evidence>
<dbReference type="RefSeq" id="WP_215372050.1">
    <property type="nucleotide sequence ID" value="NZ_JAGTIS010000002.1"/>
</dbReference>
<dbReference type="InterPro" id="IPR036291">
    <property type="entry name" value="NAD(P)-bd_dom_sf"/>
</dbReference>
<dbReference type="EC" id="4.2.1.46" evidence="4 7"/>
<comment type="catalytic activity">
    <reaction evidence="1 7">
        <text>dTDP-alpha-D-glucose = dTDP-4-dehydro-6-deoxy-alpha-D-glucose + H2O</text>
        <dbReference type="Rhea" id="RHEA:17221"/>
        <dbReference type="ChEBI" id="CHEBI:15377"/>
        <dbReference type="ChEBI" id="CHEBI:57477"/>
        <dbReference type="ChEBI" id="CHEBI:57649"/>
        <dbReference type="EC" id="4.2.1.46"/>
    </reaction>
</comment>
<dbReference type="CDD" id="cd05246">
    <property type="entry name" value="dTDP_GD_SDR_e"/>
    <property type="match status" value="1"/>
</dbReference>
<protein>
    <recommendedName>
        <fullName evidence="4 7">dTDP-glucose 4,6-dehydratase</fullName>
        <ecNumber evidence="4 7">4.2.1.46</ecNumber>
    </recommendedName>
</protein>
<dbReference type="InterPro" id="IPR005888">
    <property type="entry name" value="dTDP_Gluc_deHydtase"/>
</dbReference>
<dbReference type="GO" id="GO:0008460">
    <property type="term" value="F:dTDP-glucose 4,6-dehydratase activity"/>
    <property type="evidence" value="ECO:0007669"/>
    <property type="project" value="UniProtKB-EC"/>
</dbReference>
<keyword evidence="5" id="KW-0520">NAD</keyword>
<dbReference type="SUPFAM" id="SSF51735">
    <property type="entry name" value="NAD(P)-binding Rossmann-fold domains"/>
    <property type="match status" value="1"/>
</dbReference>
<accession>A0ABS5XDP0</accession>
<comment type="cofactor">
    <cofactor evidence="2 7">
        <name>NAD(+)</name>
        <dbReference type="ChEBI" id="CHEBI:57540"/>
    </cofactor>
</comment>
<comment type="similarity">
    <text evidence="3 7">Belongs to the NAD(P)-dependent epimerase/dehydratase family. dTDP-glucose dehydratase subfamily.</text>
</comment>
<evidence type="ECO:0000256" key="3">
    <source>
        <dbReference type="ARBA" id="ARBA00008178"/>
    </source>
</evidence>
<dbReference type="Gene3D" id="3.40.50.720">
    <property type="entry name" value="NAD(P)-binding Rossmann-like Domain"/>
    <property type="match status" value="1"/>
</dbReference>
<gene>
    <name evidence="9" type="primary">rfbB</name>
    <name evidence="9" type="ORF">J7302_06640</name>
</gene>
<dbReference type="InterPro" id="IPR016040">
    <property type="entry name" value="NAD(P)-bd_dom"/>
</dbReference>
<evidence type="ECO:0000259" key="8">
    <source>
        <dbReference type="Pfam" id="PF16363"/>
    </source>
</evidence>
<evidence type="ECO:0000256" key="5">
    <source>
        <dbReference type="ARBA" id="ARBA00023027"/>
    </source>
</evidence>
<sequence>MRILVTGGAGFIGSALIRYVLTKTSHEVLNLDKLTYAGNLESLETVADNPRYQFIQADIADSKAVDAALARFQPDAVMHLAAESHVDRSIDGPAAFIQTNIVGTYSLLESVRTYWQGLEEARKAAFRFHHISTDEVYGDLHGVDDLFTETTPYAPSSPYSASKAASDHLVRAWHRTYGLPVLVTNCSNNYGPYHFPEKMIPLMILNALEGKPLPVYGDGQQVRDWLYVEDHARALLEVVRRGTVGETYNIGGHNEQKNLDVVRGICALLEELAPNKPEGIQRFEQLITFVKDRPGHDQRYAIDAGKIKRELGWVPQETFETGLRKTVQWYLDNLDWCRRVQDGSYQRERLGVSV</sequence>
<dbReference type="NCBIfam" id="TIGR01181">
    <property type="entry name" value="dTDP_gluc_dehyt"/>
    <property type="match status" value="1"/>
</dbReference>
<name>A0ABS5XDP0_9GAMM</name>
<evidence type="ECO:0000256" key="4">
    <source>
        <dbReference type="ARBA" id="ARBA00011990"/>
    </source>
</evidence>
<keyword evidence="6 7" id="KW-0456">Lyase</keyword>
<dbReference type="InterPro" id="IPR020904">
    <property type="entry name" value="Sc_DH/Rdtase_CS"/>
</dbReference>
<proteinExistence type="inferred from homology"/>